<dbReference type="PROSITE" id="PS51257">
    <property type="entry name" value="PROKAR_LIPOPROTEIN"/>
    <property type="match status" value="1"/>
</dbReference>
<accession>V6S0B3</accession>
<gene>
    <name evidence="1" type="ORF">Q767_15845</name>
</gene>
<keyword evidence="2" id="KW-1185">Reference proteome</keyword>
<dbReference type="AlphaFoldDB" id="V6S0B3"/>
<organism evidence="1 2">
    <name type="scientific">Flavobacterium enshiense DK69</name>
    <dbReference type="NCBI Taxonomy" id="1107311"/>
    <lineage>
        <taxon>Bacteria</taxon>
        <taxon>Pseudomonadati</taxon>
        <taxon>Bacteroidota</taxon>
        <taxon>Flavobacteriia</taxon>
        <taxon>Flavobacteriales</taxon>
        <taxon>Flavobacteriaceae</taxon>
        <taxon>Flavobacterium</taxon>
    </lineage>
</organism>
<dbReference type="RefSeq" id="WP_023575022.1">
    <property type="nucleotide sequence ID" value="NZ_AVCS01000032.1"/>
</dbReference>
<name>V6S0B3_9FLAO</name>
<dbReference type="Proteomes" id="UP000030149">
    <property type="component" value="Unassembled WGS sequence"/>
</dbReference>
<sequence>MRELKVIKLALILIIATLFFGCSNSNQKHIGEWTGTDKGEKGSLILNEGNSAVFVIGNQVLGGKNFEINGVKASLEYEIDYSKNPIWLDLVLYEKEQKIEKGRMRGIVRFLTDTKMEYRVSFNPFSDRFTKFDSEDKENTIVLDKMSK</sequence>
<evidence type="ECO:0000313" key="1">
    <source>
        <dbReference type="EMBL" id="KGO91912.1"/>
    </source>
</evidence>
<protein>
    <recommendedName>
        <fullName evidence="3">Lipoprotein</fullName>
    </recommendedName>
</protein>
<dbReference type="PATRIC" id="fig|1107311.3.peg.3032"/>
<dbReference type="EMBL" id="JRLZ01000037">
    <property type="protein sequence ID" value="KGO91912.1"/>
    <property type="molecule type" value="Genomic_DNA"/>
</dbReference>
<dbReference type="eggNOG" id="ENOG503114G">
    <property type="taxonomic scope" value="Bacteria"/>
</dbReference>
<proteinExistence type="predicted"/>
<comment type="caution">
    <text evidence="1">The sequence shown here is derived from an EMBL/GenBank/DDBJ whole genome shotgun (WGS) entry which is preliminary data.</text>
</comment>
<evidence type="ECO:0000313" key="2">
    <source>
        <dbReference type="Proteomes" id="UP000030149"/>
    </source>
</evidence>
<reference evidence="1 2" key="2">
    <citation type="journal article" date="2015" name="Stand. Genomic Sci.">
        <title>High quality draft genomic sequence of Flavobacterium enshiense DK69(T) and comparison among Flavobacterium genomes.</title>
        <authorList>
            <person name="Zeng Z."/>
            <person name="Chen C."/>
            <person name="Du H."/>
            <person name="Wang G."/>
            <person name="Li M."/>
        </authorList>
    </citation>
    <scope>NUCLEOTIDE SEQUENCE [LARGE SCALE GENOMIC DNA]</scope>
    <source>
        <strain evidence="1 2">DK69</strain>
    </source>
</reference>
<evidence type="ECO:0008006" key="3">
    <source>
        <dbReference type="Google" id="ProtNLM"/>
    </source>
</evidence>
<dbReference type="STRING" id="1107311.Q767_15845"/>
<reference evidence="2" key="1">
    <citation type="submission" date="2013-09" db="EMBL/GenBank/DDBJ databases">
        <authorList>
            <person name="Zeng Z."/>
            <person name="Chen C."/>
        </authorList>
    </citation>
    <scope>NUCLEOTIDE SEQUENCE [LARGE SCALE GENOMIC DNA]</scope>
    <source>
        <strain evidence="2">DK69</strain>
    </source>
</reference>
<dbReference type="OrthoDB" id="1361104at2"/>